<reference evidence="2" key="1">
    <citation type="submission" date="2022-01" db="EMBL/GenBank/DDBJ databases">
        <authorList>
            <person name="King R."/>
        </authorList>
    </citation>
    <scope>NUCLEOTIDE SEQUENCE</scope>
</reference>
<evidence type="ECO:0000256" key="1">
    <source>
        <dbReference type="SAM" id="MobiDB-lite"/>
    </source>
</evidence>
<dbReference type="Proteomes" id="UP001152798">
    <property type="component" value="Chromosome 5"/>
</dbReference>
<protein>
    <submittedName>
        <fullName evidence="2">Uncharacterized protein</fullName>
    </submittedName>
</protein>
<accession>A0A9P0HJ87</accession>
<dbReference type="OrthoDB" id="6625923at2759"/>
<proteinExistence type="predicted"/>
<organism evidence="2 3">
    <name type="scientific">Nezara viridula</name>
    <name type="common">Southern green stink bug</name>
    <name type="synonym">Cimex viridulus</name>
    <dbReference type="NCBI Taxonomy" id="85310"/>
    <lineage>
        <taxon>Eukaryota</taxon>
        <taxon>Metazoa</taxon>
        <taxon>Ecdysozoa</taxon>
        <taxon>Arthropoda</taxon>
        <taxon>Hexapoda</taxon>
        <taxon>Insecta</taxon>
        <taxon>Pterygota</taxon>
        <taxon>Neoptera</taxon>
        <taxon>Paraneoptera</taxon>
        <taxon>Hemiptera</taxon>
        <taxon>Heteroptera</taxon>
        <taxon>Panheteroptera</taxon>
        <taxon>Pentatomomorpha</taxon>
        <taxon>Pentatomoidea</taxon>
        <taxon>Pentatomidae</taxon>
        <taxon>Pentatominae</taxon>
        <taxon>Nezara</taxon>
    </lineage>
</organism>
<sequence>MIEKTKTSVGEMAAEKKAAAAAMLEAQAKKTGDVLWQSKSNLESTAIDAAVEGKQAAIDGFDKEIEKVEKVVEEGVHENKEETKPVENTPSEPSPSEPAPSSMLDPTKLLGSLDISGGIGTVEKEVEKTIDNAIKEVNTAVDTKMKEADELIDHKREEVVKSVQEEVSKATGSSAEGFGAVLGKAKGLLNF</sequence>
<dbReference type="EMBL" id="OV725081">
    <property type="protein sequence ID" value="CAH1403605.1"/>
    <property type="molecule type" value="Genomic_DNA"/>
</dbReference>
<feature type="compositionally biased region" description="Basic and acidic residues" evidence="1">
    <location>
        <begin position="74"/>
        <end position="85"/>
    </location>
</feature>
<name>A0A9P0HJ87_NEZVI</name>
<keyword evidence="3" id="KW-1185">Reference proteome</keyword>
<feature type="region of interest" description="Disordered" evidence="1">
    <location>
        <begin position="74"/>
        <end position="108"/>
    </location>
</feature>
<dbReference type="AlphaFoldDB" id="A0A9P0HJ87"/>
<gene>
    <name evidence="2" type="ORF">NEZAVI_LOCUS12192</name>
</gene>
<evidence type="ECO:0000313" key="3">
    <source>
        <dbReference type="Proteomes" id="UP001152798"/>
    </source>
</evidence>
<evidence type="ECO:0000313" key="2">
    <source>
        <dbReference type="EMBL" id="CAH1403605.1"/>
    </source>
</evidence>